<organism evidence="1 2">
    <name type="scientific">Panagrellus redivivus</name>
    <name type="common">Microworm</name>
    <dbReference type="NCBI Taxonomy" id="6233"/>
    <lineage>
        <taxon>Eukaryota</taxon>
        <taxon>Metazoa</taxon>
        <taxon>Ecdysozoa</taxon>
        <taxon>Nematoda</taxon>
        <taxon>Chromadorea</taxon>
        <taxon>Rhabditida</taxon>
        <taxon>Tylenchina</taxon>
        <taxon>Panagrolaimomorpha</taxon>
        <taxon>Panagrolaimoidea</taxon>
        <taxon>Panagrolaimidae</taxon>
        <taxon>Panagrellus</taxon>
    </lineage>
</organism>
<reference evidence="2" key="2">
    <citation type="submission" date="2020-10" db="UniProtKB">
        <authorList>
            <consortium name="WormBaseParasite"/>
        </authorList>
    </citation>
    <scope>IDENTIFICATION</scope>
</reference>
<evidence type="ECO:0000313" key="1">
    <source>
        <dbReference type="Proteomes" id="UP000492821"/>
    </source>
</evidence>
<reference evidence="1" key="1">
    <citation type="journal article" date="2013" name="Genetics">
        <title>The draft genome and transcriptome of Panagrellus redivivus are shaped by the harsh demands of a free-living lifestyle.</title>
        <authorList>
            <person name="Srinivasan J."/>
            <person name="Dillman A.R."/>
            <person name="Macchietto M.G."/>
            <person name="Heikkinen L."/>
            <person name="Lakso M."/>
            <person name="Fracchia K.M."/>
            <person name="Antoshechkin I."/>
            <person name="Mortazavi A."/>
            <person name="Wong G."/>
            <person name="Sternberg P.W."/>
        </authorList>
    </citation>
    <scope>NUCLEOTIDE SEQUENCE [LARGE SCALE GENOMIC DNA]</scope>
    <source>
        <strain evidence="1">MT8872</strain>
    </source>
</reference>
<keyword evidence="1" id="KW-1185">Reference proteome</keyword>
<proteinExistence type="predicted"/>
<name>A0A7E4ZQL2_PANRE</name>
<dbReference type="Proteomes" id="UP000492821">
    <property type="component" value="Unassembled WGS sequence"/>
</dbReference>
<evidence type="ECO:0000313" key="2">
    <source>
        <dbReference type="WBParaSite" id="Pan_g1155.t1"/>
    </source>
</evidence>
<dbReference type="AlphaFoldDB" id="A0A7E4ZQL2"/>
<dbReference type="WBParaSite" id="Pan_g1155.t1">
    <property type="protein sequence ID" value="Pan_g1155.t1"/>
    <property type="gene ID" value="Pan_g1155"/>
</dbReference>
<sequence length="169" mass="18956">MIRMEMRHICMPASTAYTCGITTNNVFNGLLHIYARHRSQLELQIPNLAALHPRLPLKMQDALNGIESAFNMAAAAANIADFIKEFRSSRPARMILYNAQMLVLQYLQSVMCKGPAPFETTNSFGHYQLRYAVTNNEELVVGPTDDLKAPIDAFGDPRPVRLLITAYLD</sequence>
<protein>
    <submittedName>
        <fullName evidence="2">Uncharacterized protein</fullName>
    </submittedName>
</protein>
<accession>A0A7E4ZQL2</accession>